<keyword evidence="6 11" id="KW-0548">Nucleotidyltransferase</keyword>
<accession>H6L624</accession>
<keyword evidence="5 11" id="KW-0808">Transferase</keyword>
<dbReference type="NCBIfam" id="TIGR00482">
    <property type="entry name" value="nicotinate (nicotinamide) nucleotide adenylyltransferase"/>
    <property type="match status" value="1"/>
</dbReference>
<evidence type="ECO:0000256" key="4">
    <source>
        <dbReference type="ARBA" id="ARBA00022642"/>
    </source>
</evidence>
<evidence type="ECO:0000256" key="1">
    <source>
        <dbReference type="ARBA" id="ARBA00002324"/>
    </source>
</evidence>
<evidence type="ECO:0000259" key="12">
    <source>
        <dbReference type="Pfam" id="PF01467"/>
    </source>
</evidence>
<dbReference type="GO" id="GO:0005524">
    <property type="term" value="F:ATP binding"/>
    <property type="evidence" value="ECO:0007669"/>
    <property type="project" value="UniProtKB-KW"/>
</dbReference>
<sequence length="191" mass="22064">MKVGLFFGSFNPIHIGHLMISSYLLQHSPLDELWLVLSPHNPHKERKTLADDYLRLEMLQAAVEEEPGLKACAIEFDLPKPSYTVDTLAYLREEHPEHEFVLLMGGDNLRSLPKWKNYEQILAHHTIYVYKRPKVNLGELENHPSIHLFPEAPLVEISATYIRRQVANGGSIRYWVPDAVREIIEKSGVYR</sequence>
<evidence type="ECO:0000256" key="3">
    <source>
        <dbReference type="ARBA" id="ARBA00009014"/>
    </source>
</evidence>
<dbReference type="Gene3D" id="3.40.50.620">
    <property type="entry name" value="HUPs"/>
    <property type="match status" value="1"/>
</dbReference>
<dbReference type="HOGENOM" id="CLU_069765_3_3_10"/>
<dbReference type="GO" id="GO:0004515">
    <property type="term" value="F:nicotinate-nucleotide adenylyltransferase activity"/>
    <property type="evidence" value="ECO:0007669"/>
    <property type="project" value="UniProtKB-UniRule"/>
</dbReference>
<comment type="catalytic activity">
    <reaction evidence="10 11">
        <text>nicotinate beta-D-ribonucleotide + ATP + H(+) = deamido-NAD(+) + diphosphate</text>
        <dbReference type="Rhea" id="RHEA:22860"/>
        <dbReference type="ChEBI" id="CHEBI:15378"/>
        <dbReference type="ChEBI" id="CHEBI:30616"/>
        <dbReference type="ChEBI" id="CHEBI:33019"/>
        <dbReference type="ChEBI" id="CHEBI:57502"/>
        <dbReference type="ChEBI" id="CHEBI:58437"/>
        <dbReference type="EC" id="2.7.7.18"/>
    </reaction>
</comment>
<keyword evidence="8 11" id="KW-0067">ATP-binding</keyword>
<keyword evidence="4 11" id="KW-0662">Pyridine nucleotide biosynthesis</keyword>
<comment type="pathway">
    <text evidence="2 11">Cofactor biosynthesis; NAD(+) biosynthesis; deamido-NAD(+) from nicotinate D-ribonucleotide: step 1/1.</text>
</comment>
<dbReference type="Proteomes" id="UP000007519">
    <property type="component" value="Chromosome"/>
</dbReference>
<dbReference type="KEGG" id="sgn:SGRA_3868"/>
<keyword evidence="14" id="KW-1185">Reference proteome</keyword>
<evidence type="ECO:0000256" key="8">
    <source>
        <dbReference type="ARBA" id="ARBA00022840"/>
    </source>
</evidence>
<dbReference type="OrthoDB" id="5295945at2"/>
<reference evidence="13 14" key="1">
    <citation type="journal article" date="2012" name="Stand. Genomic Sci.">
        <title>Complete genome sequencing and analysis of Saprospira grandis str. Lewin, a predatory marine bacterium.</title>
        <authorList>
            <person name="Saw J.H."/>
            <person name="Yuryev A."/>
            <person name="Kanbe M."/>
            <person name="Hou S."/>
            <person name="Young A.G."/>
            <person name="Aizawa S."/>
            <person name="Alam M."/>
        </authorList>
    </citation>
    <scope>NUCLEOTIDE SEQUENCE [LARGE SCALE GENOMIC DNA]</scope>
    <source>
        <strain evidence="13 14">Lewin</strain>
    </source>
</reference>
<comment type="function">
    <text evidence="1 11">Catalyzes the reversible adenylation of nicotinate mononucleotide (NaMN) to nicotinic acid adenine dinucleotide (NaAD).</text>
</comment>
<evidence type="ECO:0000256" key="9">
    <source>
        <dbReference type="ARBA" id="ARBA00023027"/>
    </source>
</evidence>
<dbReference type="EC" id="2.7.7.18" evidence="11"/>
<dbReference type="HAMAP" id="MF_00244">
    <property type="entry name" value="NaMN_adenylyltr"/>
    <property type="match status" value="1"/>
</dbReference>
<evidence type="ECO:0000256" key="7">
    <source>
        <dbReference type="ARBA" id="ARBA00022741"/>
    </source>
</evidence>
<dbReference type="Pfam" id="PF01467">
    <property type="entry name" value="CTP_transf_like"/>
    <property type="match status" value="1"/>
</dbReference>
<evidence type="ECO:0000256" key="10">
    <source>
        <dbReference type="ARBA" id="ARBA00048721"/>
    </source>
</evidence>
<dbReference type="STRING" id="984262.SGRA_3868"/>
<evidence type="ECO:0000256" key="5">
    <source>
        <dbReference type="ARBA" id="ARBA00022679"/>
    </source>
</evidence>
<dbReference type="SUPFAM" id="SSF52374">
    <property type="entry name" value="Nucleotidylyl transferase"/>
    <property type="match status" value="1"/>
</dbReference>
<dbReference type="AlphaFoldDB" id="H6L624"/>
<protein>
    <recommendedName>
        <fullName evidence="11">Probable nicotinate-nucleotide adenylyltransferase</fullName>
        <ecNumber evidence="11">2.7.7.18</ecNumber>
    </recommendedName>
    <alternativeName>
        <fullName evidence="11">Deamido-NAD(+) diphosphorylase</fullName>
    </alternativeName>
    <alternativeName>
        <fullName evidence="11">Deamido-NAD(+) pyrophosphorylase</fullName>
    </alternativeName>
    <alternativeName>
        <fullName evidence="11">Nicotinate mononucleotide adenylyltransferase</fullName>
        <shortName evidence="11">NaMN adenylyltransferase</shortName>
    </alternativeName>
</protein>
<dbReference type="UniPathway" id="UPA00253">
    <property type="reaction ID" value="UER00332"/>
</dbReference>
<evidence type="ECO:0000313" key="14">
    <source>
        <dbReference type="Proteomes" id="UP000007519"/>
    </source>
</evidence>
<comment type="similarity">
    <text evidence="3 11">Belongs to the NadD family.</text>
</comment>
<gene>
    <name evidence="11 13" type="primary">nadD</name>
    <name evidence="13" type="ordered locus">SGRA_3868</name>
</gene>
<dbReference type="EMBL" id="CP002831">
    <property type="protein sequence ID" value="AFC26584.1"/>
    <property type="molecule type" value="Genomic_DNA"/>
</dbReference>
<dbReference type="PANTHER" id="PTHR39321">
    <property type="entry name" value="NICOTINATE-NUCLEOTIDE ADENYLYLTRANSFERASE-RELATED"/>
    <property type="match status" value="1"/>
</dbReference>
<dbReference type="eggNOG" id="COG1057">
    <property type="taxonomic scope" value="Bacteria"/>
</dbReference>
<keyword evidence="9 11" id="KW-0520">NAD</keyword>
<keyword evidence="7 11" id="KW-0547">Nucleotide-binding</keyword>
<dbReference type="NCBIfam" id="TIGR00125">
    <property type="entry name" value="cyt_tran_rel"/>
    <property type="match status" value="1"/>
</dbReference>
<dbReference type="GO" id="GO:0009435">
    <property type="term" value="P:NAD+ biosynthetic process"/>
    <property type="evidence" value="ECO:0007669"/>
    <property type="project" value="UniProtKB-UniRule"/>
</dbReference>
<evidence type="ECO:0000256" key="6">
    <source>
        <dbReference type="ARBA" id="ARBA00022695"/>
    </source>
</evidence>
<evidence type="ECO:0000313" key="13">
    <source>
        <dbReference type="EMBL" id="AFC26584.1"/>
    </source>
</evidence>
<evidence type="ECO:0000256" key="11">
    <source>
        <dbReference type="HAMAP-Rule" id="MF_00244"/>
    </source>
</evidence>
<feature type="domain" description="Cytidyltransferase-like" evidence="12">
    <location>
        <begin position="5"/>
        <end position="164"/>
    </location>
</feature>
<dbReference type="InterPro" id="IPR014729">
    <property type="entry name" value="Rossmann-like_a/b/a_fold"/>
</dbReference>
<dbReference type="InterPro" id="IPR004821">
    <property type="entry name" value="Cyt_trans-like"/>
</dbReference>
<proteinExistence type="inferred from homology"/>
<organism evidence="13 14">
    <name type="scientific">Saprospira grandis (strain Lewin)</name>
    <dbReference type="NCBI Taxonomy" id="984262"/>
    <lineage>
        <taxon>Bacteria</taxon>
        <taxon>Pseudomonadati</taxon>
        <taxon>Bacteroidota</taxon>
        <taxon>Saprospiria</taxon>
        <taxon>Saprospirales</taxon>
        <taxon>Saprospiraceae</taxon>
        <taxon>Saprospira</taxon>
    </lineage>
</organism>
<dbReference type="InterPro" id="IPR005248">
    <property type="entry name" value="NadD/NMNAT"/>
</dbReference>
<dbReference type="PANTHER" id="PTHR39321:SF3">
    <property type="entry name" value="PHOSPHOPANTETHEINE ADENYLYLTRANSFERASE"/>
    <property type="match status" value="1"/>
</dbReference>
<evidence type="ECO:0000256" key="2">
    <source>
        <dbReference type="ARBA" id="ARBA00005019"/>
    </source>
</evidence>
<name>H6L624_SAPGL</name>
<dbReference type="RefSeq" id="WP_015694169.1">
    <property type="nucleotide sequence ID" value="NC_016940.1"/>
</dbReference>
<dbReference type="CDD" id="cd02165">
    <property type="entry name" value="NMNAT"/>
    <property type="match status" value="1"/>
</dbReference>